<dbReference type="AlphaFoldDB" id="A0A2M8L9D2"/>
<dbReference type="Pfam" id="PF13649">
    <property type="entry name" value="Methyltransf_25"/>
    <property type="match status" value="1"/>
</dbReference>
<dbReference type="InterPro" id="IPR029063">
    <property type="entry name" value="SAM-dependent_MTases_sf"/>
</dbReference>
<evidence type="ECO:0000256" key="5">
    <source>
        <dbReference type="ARBA" id="ARBA00023295"/>
    </source>
</evidence>
<protein>
    <recommendedName>
        <fullName evidence="6">HhH-GPD domain-containing protein</fullName>
    </recommendedName>
</protein>
<dbReference type="GO" id="GO:0000703">
    <property type="term" value="F:oxidized pyrimidine nucleobase lesion DNA N-glycosylase activity"/>
    <property type="evidence" value="ECO:0007669"/>
    <property type="project" value="TreeGrafter"/>
</dbReference>
<dbReference type="Pfam" id="PF00730">
    <property type="entry name" value="HhH-GPD"/>
    <property type="match status" value="1"/>
</dbReference>
<dbReference type="SUPFAM" id="SSF48150">
    <property type="entry name" value="DNA-glycosylase"/>
    <property type="match status" value="1"/>
</dbReference>
<proteinExistence type="predicted"/>
<sequence length="506" mass="58338">MATNKYTVGQMYDIEHYSKQDDIAFMLDLSDIYGEPILDIGCGTGRISIPLAKKGKTVYCLDKSKEMLTEFKHKLKALTVNLRPRIHLSNNNMLDFTFNGVKFPLIICSFNTFYNLVNTEERDTFLTKMREHLSGCGRLVIDLITPTSGYLNASNQWQLEKSNLLPNGLLSERYYRLIEKQEDRQVMKVEFHTVLKKKEEIITDWFFNYTTAYLYNDQLPEILKRNGLFPESTYCDYDKTSFNACSNPQRQIFIIKKSGIMKSDNRIVIAMKSYYRERKAANDPDLEFLPFIKKNNFAYLMGVIYNQGMSADHTWKIPQMLHKRIGFFTVIDFAKVDLKNIEDAFYTRPSLHRYWKTMARYTKQAALKLVDEYAGETGNIWNDKPAVDTLYNRLLSFKGIGPKKANMAIRALALSFGIKLLDPQNIDLPVDVHVRRVFLRTGLVHKDSSEDIIIAARKLNPSLPAKLDLPTWLIGRRWCHATAPDCSNCVLAGVCRKKTKLNVASI</sequence>
<evidence type="ECO:0000259" key="6">
    <source>
        <dbReference type="SMART" id="SM00478"/>
    </source>
</evidence>
<keyword evidence="5" id="KW-0326">Glycosidase</keyword>
<dbReference type="InterPro" id="IPR003265">
    <property type="entry name" value="HhH-GPD_domain"/>
</dbReference>
<dbReference type="InterPro" id="IPR041698">
    <property type="entry name" value="Methyltransf_25"/>
</dbReference>
<evidence type="ECO:0000256" key="2">
    <source>
        <dbReference type="ARBA" id="ARBA00022801"/>
    </source>
</evidence>
<dbReference type="GO" id="GO:0006285">
    <property type="term" value="P:base-excision repair, AP site formation"/>
    <property type="evidence" value="ECO:0007669"/>
    <property type="project" value="TreeGrafter"/>
</dbReference>
<keyword evidence="4" id="KW-0456">Lyase</keyword>
<comment type="caution">
    <text evidence="7">The sequence shown here is derived from an EMBL/GenBank/DDBJ whole genome shotgun (WGS) entry which is preliminary data.</text>
</comment>
<dbReference type="SUPFAM" id="SSF53335">
    <property type="entry name" value="S-adenosyl-L-methionine-dependent methyltransferases"/>
    <property type="match status" value="1"/>
</dbReference>
<evidence type="ECO:0000256" key="4">
    <source>
        <dbReference type="ARBA" id="ARBA00023239"/>
    </source>
</evidence>
<evidence type="ECO:0000313" key="7">
    <source>
        <dbReference type="EMBL" id="PJE73237.1"/>
    </source>
</evidence>
<evidence type="ECO:0000256" key="1">
    <source>
        <dbReference type="ARBA" id="ARBA00022763"/>
    </source>
</evidence>
<dbReference type="SMART" id="SM00478">
    <property type="entry name" value="ENDO3c"/>
    <property type="match status" value="1"/>
</dbReference>
<dbReference type="EMBL" id="PFEP01000014">
    <property type="protein sequence ID" value="PJE73237.1"/>
    <property type="molecule type" value="Genomic_DNA"/>
</dbReference>
<dbReference type="Gene3D" id="3.40.50.150">
    <property type="entry name" value="Vaccinia Virus protein VP39"/>
    <property type="match status" value="1"/>
</dbReference>
<dbReference type="Proteomes" id="UP000230603">
    <property type="component" value="Unassembled WGS sequence"/>
</dbReference>
<dbReference type="InterPro" id="IPR023170">
    <property type="entry name" value="HhH_base_excis_C"/>
</dbReference>
<feature type="domain" description="HhH-GPD" evidence="6">
    <location>
        <begin position="309"/>
        <end position="477"/>
    </location>
</feature>
<keyword evidence="1" id="KW-0227">DNA damage</keyword>
<organism evidence="7 8">
    <name type="scientific">Candidatus Tagabacteria bacterium CG10_big_fil_rev_8_21_14_0_10_40_13</name>
    <dbReference type="NCBI Taxonomy" id="1975022"/>
    <lineage>
        <taxon>Bacteria</taxon>
        <taxon>Candidatus Tagaibacteriota</taxon>
    </lineage>
</organism>
<dbReference type="Gene3D" id="1.10.340.30">
    <property type="entry name" value="Hypothetical protein, domain 2"/>
    <property type="match status" value="1"/>
</dbReference>
<reference evidence="8" key="1">
    <citation type="submission" date="2017-09" db="EMBL/GenBank/DDBJ databases">
        <title>Depth-based differentiation of microbial function through sediment-hosted aquifers and enrichment of novel symbionts in the deep terrestrial subsurface.</title>
        <authorList>
            <person name="Probst A.J."/>
            <person name="Ladd B."/>
            <person name="Jarett J.K."/>
            <person name="Geller-Mcgrath D.E."/>
            <person name="Sieber C.M.K."/>
            <person name="Emerson J.B."/>
            <person name="Anantharaman K."/>
            <person name="Thomas B.C."/>
            <person name="Malmstrom R."/>
            <person name="Stieglmeier M."/>
            <person name="Klingl A."/>
            <person name="Woyke T."/>
            <person name="Ryan C.M."/>
            <person name="Banfield J.F."/>
        </authorList>
    </citation>
    <scope>NUCLEOTIDE SEQUENCE [LARGE SCALE GENOMIC DNA]</scope>
</reference>
<evidence type="ECO:0000313" key="8">
    <source>
        <dbReference type="Proteomes" id="UP000230603"/>
    </source>
</evidence>
<dbReference type="PANTHER" id="PTHR43286">
    <property type="entry name" value="ENDONUCLEASE III-LIKE PROTEIN 1"/>
    <property type="match status" value="1"/>
</dbReference>
<dbReference type="GO" id="GO:0016829">
    <property type="term" value="F:lyase activity"/>
    <property type="evidence" value="ECO:0007669"/>
    <property type="project" value="UniProtKB-KW"/>
</dbReference>
<keyword evidence="3" id="KW-0234">DNA repair</keyword>
<evidence type="ECO:0000256" key="3">
    <source>
        <dbReference type="ARBA" id="ARBA00023204"/>
    </source>
</evidence>
<dbReference type="CDD" id="cd02440">
    <property type="entry name" value="AdoMet_MTases"/>
    <property type="match status" value="1"/>
</dbReference>
<dbReference type="Gene3D" id="1.10.1670.10">
    <property type="entry name" value="Helix-hairpin-Helix base-excision DNA repair enzymes (C-terminal)"/>
    <property type="match status" value="1"/>
</dbReference>
<dbReference type="GO" id="GO:0003906">
    <property type="term" value="F:DNA-(apurinic or apyrimidinic site) endonuclease activity"/>
    <property type="evidence" value="ECO:0007669"/>
    <property type="project" value="TreeGrafter"/>
</dbReference>
<name>A0A2M8L9D2_9BACT</name>
<accession>A0A2M8L9D2</accession>
<dbReference type="PANTHER" id="PTHR43286:SF1">
    <property type="entry name" value="ENDONUCLEASE III-LIKE PROTEIN 1"/>
    <property type="match status" value="1"/>
</dbReference>
<dbReference type="InterPro" id="IPR011257">
    <property type="entry name" value="DNA_glycosylase"/>
</dbReference>
<dbReference type="Gene3D" id="2.20.25.110">
    <property type="entry name" value="S-adenosyl-L-methionine-dependent methyltransferases"/>
    <property type="match status" value="1"/>
</dbReference>
<gene>
    <name evidence="7" type="ORF">COV00_00855</name>
</gene>
<keyword evidence="2" id="KW-0378">Hydrolase</keyword>
<dbReference type="GO" id="GO:0006289">
    <property type="term" value="P:nucleotide-excision repair"/>
    <property type="evidence" value="ECO:0007669"/>
    <property type="project" value="TreeGrafter"/>
</dbReference>